<reference evidence="2" key="1">
    <citation type="journal article" date="2021" name="Nat. Commun.">
        <title>Genetic determinants of endophytism in the Arabidopsis root mycobiome.</title>
        <authorList>
            <person name="Mesny F."/>
            <person name="Miyauchi S."/>
            <person name="Thiergart T."/>
            <person name="Pickel B."/>
            <person name="Atanasova L."/>
            <person name="Karlsson M."/>
            <person name="Huettel B."/>
            <person name="Barry K.W."/>
            <person name="Haridas S."/>
            <person name="Chen C."/>
            <person name="Bauer D."/>
            <person name="Andreopoulos W."/>
            <person name="Pangilinan J."/>
            <person name="LaButti K."/>
            <person name="Riley R."/>
            <person name="Lipzen A."/>
            <person name="Clum A."/>
            <person name="Drula E."/>
            <person name="Henrissat B."/>
            <person name="Kohler A."/>
            <person name="Grigoriev I.V."/>
            <person name="Martin F.M."/>
            <person name="Hacquard S."/>
        </authorList>
    </citation>
    <scope>NUCLEOTIDE SEQUENCE</scope>
    <source>
        <strain evidence="2">MPI-SDFR-AT-0117</strain>
    </source>
</reference>
<dbReference type="AlphaFoldDB" id="A0A9P8VEL4"/>
<dbReference type="Proteomes" id="UP000770015">
    <property type="component" value="Unassembled WGS sequence"/>
</dbReference>
<dbReference type="Gene3D" id="3.60.15.10">
    <property type="entry name" value="Ribonuclease Z/Hydroxyacylglutathione hydrolase-like"/>
    <property type="match status" value="1"/>
</dbReference>
<dbReference type="OrthoDB" id="3481168at2759"/>
<feature type="signal peptide" evidence="1">
    <location>
        <begin position="1"/>
        <end position="21"/>
    </location>
</feature>
<dbReference type="InterPro" id="IPR036866">
    <property type="entry name" value="RibonucZ/Hydroxyglut_hydro"/>
</dbReference>
<feature type="chain" id="PRO_5040370084" description="Metallo-beta-lactamase domain-containing protein" evidence="1">
    <location>
        <begin position="22"/>
        <end position="552"/>
    </location>
</feature>
<dbReference type="EMBL" id="JAGSXJ010000008">
    <property type="protein sequence ID" value="KAH6688856.1"/>
    <property type="molecule type" value="Genomic_DNA"/>
</dbReference>
<comment type="caution">
    <text evidence="2">The sequence shown here is derived from an EMBL/GenBank/DDBJ whole genome shotgun (WGS) entry which is preliminary data.</text>
</comment>
<evidence type="ECO:0000313" key="2">
    <source>
        <dbReference type="EMBL" id="KAH6688856.1"/>
    </source>
</evidence>
<protein>
    <recommendedName>
        <fullName evidence="4">Metallo-beta-lactamase domain-containing protein</fullName>
    </recommendedName>
</protein>
<evidence type="ECO:0000313" key="3">
    <source>
        <dbReference type="Proteomes" id="UP000770015"/>
    </source>
</evidence>
<keyword evidence="1" id="KW-0732">Signal</keyword>
<proteinExistence type="predicted"/>
<dbReference type="SUPFAM" id="SSF56281">
    <property type="entry name" value="Metallo-hydrolase/oxidoreductase"/>
    <property type="match status" value="1"/>
</dbReference>
<evidence type="ECO:0000256" key="1">
    <source>
        <dbReference type="SAM" id="SignalP"/>
    </source>
</evidence>
<name>A0A9P8VEL4_9PEZI</name>
<keyword evidence="3" id="KW-1185">Reference proteome</keyword>
<accession>A0A9P8VEL4</accession>
<sequence>MFITRTLVVLSALALVGNVAGQAATSSEALLTRGIESLGGREALEAVRDVSYVGGGTLRLKTMGQTFSLTGMDQSISGAGSQNVSFSFDEGRTRQRIDRFHQIGPFLNFGRPNLEPLDFSLVVQDGDDGFAAVVGGSYSLFAPGAPPQGYQDGLLAAVLVNEAVKSSPLLLLTIAQNNNHTLREEQTNGGVRLQAVYDGTLDISVVFDPDTGLPYLIRSYENHRFFGPSTHDLLVHDYMTVNGVQFPRRFKTIYNRKHPLSDYAVAEVLVNTGIPSSRFDGPPGRQSIHAPARNPLYDFSEISEFSAVYSWGGQYTGTFENVTATQPWADLPGVWLLVVADAPLIRQLVLEIGNNVIVVEAPPHQSLLVIRWVREVLGKSVTHVWPSHHHHDHALGTVDYVAAGARVIALQDAVSYYSAIPKDRFITYTTNRPFTLWDSSLQASFLHMEGSLHSTDYGYAHVAPRCVSNNSTTLVFDADDANRGNVTISDHSTLTAALNKFAADGVARNATLVPAHGDPTPLIGIIDGIGYRYPDTTPRDFKYLQSTCRLRA</sequence>
<gene>
    <name evidence="2" type="ORF">F5X68DRAFT_254662</name>
</gene>
<organism evidence="2 3">
    <name type="scientific">Plectosphaerella plurivora</name>
    <dbReference type="NCBI Taxonomy" id="936078"/>
    <lineage>
        <taxon>Eukaryota</taxon>
        <taxon>Fungi</taxon>
        <taxon>Dikarya</taxon>
        <taxon>Ascomycota</taxon>
        <taxon>Pezizomycotina</taxon>
        <taxon>Sordariomycetes</taxon>
        <taxon>Hypocreomycetidae</taxon>
        <taxon>Glomerellales</taxon>
        <taxon>Plectosphaerellaceae</taxon>
        <taxon>Plectosphaerella</taxon>
    </lineage>
</organism>
<evidence type="ECO:0008006" key="4">
    <source>
        <dbReference type="Google" id="ProtNLM"/>
    </source>
</evidence>